<gene>
    <name evidence="3" type="ORF">PG993_013954</name>
</gene>
<feature type="region of interest" description="Disordered" evidence="1">
    <location>
        <begin position="1"/>
        <end position="84"/>
    </location>
</feature>
<keyword evidence="4" id="KW-1185">Reference proteome</keyword>
<keyword evidence="2" id="KW-0472">Membrane</keyword>
<evidence type="ECO:0000256" key="2">
    <source>
        <dbReference type="SAM" id="Phobius"/>
    </source>
</evidence>
<evidence type="ECO:0000256" key="1">
    <source>
        <dbReference type="SAM" id="MobiDB-lite"/>
    </source>
</evidence>
<comment type="caution">
    <text evidence="3">The sequence shown here is derived from an EMBL/GenBank/DDBJ whole genome shotgun (WGS) entry which is preliminary data.</text>
</comment>
<evidence type="ECO:0000313" key="3">
    <source>
        <dbReference type="EMBL" id="KAK8017628.1"/>
    </source>
</evidence>
<name>A0ABR1RTQ7_9PEZI</name>
<feature type="transmembrane region" description="Helical" evidence="2">
    <location>
        <begin position="90"/>
        <end position="108"/>
    </location>
</feature>
<dbReference type="Proteomes" id="UP001444661">
    <property type="component" value="Unassembled WGS sequence"/>
</dbReference>
<accession>A0ABR1RTQ7</accession>
<evidence type="ECO:0000313" key="4">
    <source>
        <dbReference type="Proteomes" id="UP001444661"/>
    </source>
</evidence>
<sequence length="125" mass="14328">MGNVYSPNRAGRTTLAEDRTTPVGTFLTSYEPPRSHAHRRRSAPSAQRVAESPSPNDAVPTPLQHHSRRLYSSEPPPRPQSFNKTFSRPIFKVALMAIFTYQLAYYGWLRLEHNEKRHDLNSRPT</sequence>
<keyword evidence="2" id="KW-1133">Transmembrane helix</keyword>
<organism evidence="3 4">
    <name type="scientific">Apiospora rasikravindrae</name>
    <dbReference type="NCBI Taxonomy" id="990691"/>
    <lineage>
        <taxon>Eukaryota</taxon>
        <taxon>Fungi</taxon>
        <taxon>Dikarya</taxon>
        <taxon>Ascomycota</taxon>
        <taxon>Pezizomycotina</taxon>
        <taxon>Sordariomycetes</taxon>
        <taxon>Xylariomycetidae</taxon>
        <taxon>Amphisphaeriales</taxon>
        <taxon>Apiosporaceae</taxon>
        <taxon>Apiospora</taxon>
    </lineage>
</organism>
<keyword evidence="2" id="KW-0812">Transmembrane</keyword>
<protein>
    <submittedName>
        <fullName evidence="3">Uncharacterized protein</fullName>
    </submittedName>
</protein>
<dbReference type="EMBL" id="JAQQWK010000013">
    <property type="protein sequence ID" value="KAK8017628.1"/>
    <property type="molecule type" value="Genomic_DNA"/>
</dbReference>
<reference evidence="3 4" key="1">
    <citation type="submission" date="2023-01" db="EMBL/GenBank/DDBJ databases">
        <title>Analysis of 21 Apiospora genomes using comparative genomics revels a genus with tremendous synthesis potential of carbohydrate active enzymes and secondary metabolites.</title>
        <authorList>
            <person name="Sorensen T."/>
        </authorList>
    </citation>
    <scope>NUCLEOTIDE SEQUENCE [LARGE SCALE GENOMIC DNA]</scope>
    <source>
        <strain evidence="3 4">CBS 33761</strain>
    </source>
</reference>
<proteinExistence type="predicted"/>